<dbReference type="SUPFAM" id="SSF143113">
    <property type="entry name" value="NAP-like"/>
    <property type="match status" value="1"/>
</dbReference>
<comment type="similarity">
    <text evidence="3">Belongs to the nucleosome assembly protein (NAP) family.</text>
</comment>
<evidence type="ECO:0000256" key="5">
    <source>
        <dbReference type="ARBA" id="ARBA00022574"/>
    </source>
</evidence>
<feature type="region of interest" description="Disordered" evidence="9">
    <location>
        <begin position="289"/>
        <end position="334"/>
    </location>
</feature>
<protein>
    <submittedName>
        <fullName evidence="10">Uncharacterized protein</fullName>
    </submittedName>
</protein>
<dbReference type="FunFam" id="2.130.10.10:FF:002186">
    <property type="entry name" value="WD repeat domain 34"/>
    <property type="match status" value="1"/>
</dbReference>
<name>A0AAD8YYT5_9TELE</name>
<proteinExistence type="inferred from homology"/>
<dbReference type="Pfam" id="PF00400">
    <property type="entry name" value="WD40"/>
    <property type="match status" value="2"/>
</dbReference>
<dbReference type="Proteomes" id="UP001239994">
    <property type="component" value="Unassembled WGS sequence"/>
</dbReference>
<gene>
    <name evidence="10" type="ORF">P4O66_016826</name>
</gene>
<dbReference type="GO" id="GO:0005634">
    <property type="term" value="C:nucleus"/>
    <property type="evidence" value="ECO:0007669"/>
    <property type="project" value="UniProtKB-SubCell"/>
</dbReference>
<evidence type="ECO:0000256" key="9">
    <source>
        <dbReference type="SAM" id="MobiDB-lite"/>
    </source>
</evidence>
<evidence type="ECO:0000313" key="11">
    <source>
        <dbReference type="Proteomes" id="UP001239994"/>
    </source>
</evidence>
<dbReference type="GO" id="GO:0097014">
    <property type="term" value="C:ciliary plasm"/>
    <property type="evidence" value="ECO:0007669"/>
    <property type="project" value="TreeGrafter"/>
</dbReference>
<keyword evidence="4" id="KW-0963">Cytoplasm</keyword>
<evidence type="ECO:0000313" key="10">
    <source>
        <dbReference type="EMBL" id="KAK1788393.1"/>
    </source>
</evidence>
<dbReference type="InterPro" id="IPR050687">
    <property type="entry name" value="Dynein_IC"/>
</dbReference>
<evidence type="ECO:0000256" key="1">
    <source>
        <dbReference type="ARBA" id="ARBA00004123"/>
    </source>
</evidence>
<accession>A0AAD8YYT5</accession>
<dbReference type="PROSITE" id="PS50082">
    <property type="entry name" value="WD_REPEATS_2"/>
    <property type="match status" value="1"/>
</dbReference>
<dbReference type="InterPro" id="IPR001680">
    <property type="entry name" value="WD40_rpt"/>
</dbReference>
<dbReference type="PANTHER" id="PTHR12442:SF26">
    <property type="entry name" value="CYTOPLASMIC DYNEIN 2 INTERMEDIATE CHAIN 2"/>
    <property type="match status" value="1"/>
</dbReference>
<dbReference type="EMBL" id="JAROKS010000023">
    <property type="protein sequence ID" value="KAK1788393.1"/>
    <property type="molecule type" value="Genomic_DNA"/>
</dbReference>
<keyword evidence="7" id="KW-0539">Nucleus</keyword>
<dbReference type="FunFam" id="2.130.10.10:FF:000283">
    <property type="entry name" value="WD repeat domain 34"/>
    <property type="match status" value="1"/>
</dbReference>
<dbReference type="GO" id="GO:0045503">
    <property type="term" value="F:dynein light chain binding"/>
    <property type="evidence" value="ECO:0007669"/>
    <property type="project" value="TreeGrafter"/>
</dbReference>
<organism evidence="10 11">
    <name type="scientific">Electrophorus voltai</name>
    <dbReference type="NCBI Taxonomy" id="2609070"/>
    <lineage>
        <taxon>Eukaryota</taxon>
        <taxon>Metazoa</taxon>
        <taxon>Chordata</taxon>
        <taxon>Craniata</taxon>
        <taxon>Vertebrata</taxon>
        <taxon>Euteleostomi</taxon>
        <taxon>Actinopterygii</taxon>
        <taxon>Neopterygii</taxon>
        <taxon>Teleostei</taxon>
        <taxon>Ostariophysi</taxon>
        <taxon>Gymnotiformes</taxon>
        <taxon>Gymnotoidei</taxon>
        <taxon>Gymnotidae</taxon>
        <taxon>Electrophorus</taxon>
    </lineage>
</organism>
<dbReference type="FunFam" id="3.30.1120.90:FF:000002">
    <property type="entry name" value="Testis-specific Y-encoded-like protein 2"/>
    <property type="match status" value="1"/>
</dbReference>
<keyword evidence="5 8" id="KW-0853">WD repeat</keyword>
<dbReference type="SUPFAM" id="SSF50978">
    <property type="entry name" value="WD40 repeat-like"/>
    <property type="match status" value="1"/>
</dbReference>
<dbReference type="InterPro" id="IPR002164">
    <property type="entry name" value="NAP_family"/>
</dbReference>
<feature type="compositionally biased region" description="Basic and acidic residues" evidence="9">
    <location>
        <begin position="73"/>
        <end position="95"/>
    </location>
</feature>
<keyword evidence="11" id="KW-1185">Reference proteome</keyword>
<dbReference type="AlphaFoldDB" id="A0AAD8YYT5"/>
<comment type="subcellular location">
    <subcellularLocation>
        <location evidence="2">Cytoplasm</location>
    </subcellularLocation>
    <subcellularLocation>
        <location evidence="1">Nucleus</location>
    </subcellularLocation>
</comment>
<feature type="region of interest" description="Disordered" evidence="9">
    <location>
        <begin position="228"/>
        <end position="250"/>
    </location>
</feature>
<reference evidence="10" key="1">
    <citation type="submission" date="2023-03" db="EMBL/GenBank/DDBJ databases">
        <title>Electrophorus voltai genome.</title>
        <authorList>
            <person name="Bian C."/>
        </authorList>
    </citation>
    <scope>NUCLEOTIDE SEQUENCE</scope>
    <source>
        <strain evidence="10">CB-2022</strain>
        <tissue evidence="10">Muscle</tissue>
    </source>
</reference>
<dbReference type="InterPro" id="IPR037231">
    <property type="entry name" value="NAP-like_sf"/>
</dbReference>
<evidence type="ECO:0000256" key="3">
    <source>
        <dbReference type="ARBA" id="ARBA00009947"/>
    </source>
</evidence>
<dbReference type="Pfam" id="PF00956">
    <property type="entry name" value="NAP"/>
    <property type="match status" value="1"/>
</dbReference>
<dbReference type="GO" id="GO:0042073">
    <property type="term" value="P:intraciliary transport"/>
    <property type="evidence" value="ECO:0007669"/>
    <property type="project" value="TreeGrafter"/>
</dbReference>
<dbReference type="Gene3D" id="3.30.1120.90">
    <property type="entry name" value="Nucleosome assembly protein"/>
    <property type="match status" value="1"/>
</dbReference>
<dbReference type="GO" id="GO:0005868">
    <property type="term" value="C:cytoplasmic dynein complex"/>
    <property type="evidence" value="ECO:0007669"/>
    <property type="project" value="TreeGrafter"/>
</dbReference>
<evidence type="ECO:0000256" key="6">
    <source>
        <dbReference type="ARBA" id="ARBA00022737"/>
    </source>
</evidence>
<dbReference type="Gene3D" id="2.130.10.10">
    <property type="entry name" value="YVTN repeat-like/Quinoprotein amine dehydrogenase"/>
    <property type="match status" value="2"/>
</dbReference>
<feature type="region of interest" description="Disordered" evidence="9">
    <location>
        <begin position="66"/>
        <end position="95"/>
    </location>
</feature>
<feature type="repeat" description="WD" evidence="8">
    <location>
        <begin position="765"/>
        <end position="788"/>
    </location>
</feature>
<sequence>MRFCQSLGTEESDGLDKGTVAQLQYLFQDGSREKSSCNWGDFRVILEYISVEFDVVRHRKNKKIMSASAAKVSRKEQNSNHDGADETSEKEQQEAIEHIDEVQNEIDRLNEQASEEILKVEQKYNKLRQPFFQKRSELIAKIPNFWVTTFVNHPQVSALLGEEDEEALHYLTRVEVTEFEDIKSGYRIDFYFDENPYFENKVLSKEFHLNESGDPSSKSTEIKWKAGKDLTKRAGQTQNKAGKKRQHEEPESFFTWFTDHSDAGADELGEVIKDDIWPNPLQYYLVPDMDDEEGEGEDEDEEEEEEGLEDIDEEGDEEEGEEDEEEDEGEDGEKICQTNQVHTAEVETQAKFFSENGTQTDPHECLADPFLLDRDLSSDLPGLKDFLCRVEDMVIEELVKNAKSHAFDGFEVNWADQNQTVLCLYCLGYPDARKKGLQVTSVSWNCTGSVIACAFGRVDDGDWSTESSCVCTWNLDRRNMNPNQPDMVMDVATPVMCVSFHPKRPSLIAGGLYNGDLIIWDTSRTQDPVLAQTGMSPDTHREPVYEVKWVPVAHRGHLIVLSACSGGRVLLWSLDGVEGKLTLNSAYALVSQQLPQTTAFSKLQTKGGINIGVTSLTLSPWDPDTFLVGSEGGLVLKCTFSSQTVAAVPSDGESVTLHAPAQFSFSPRGGPIHSLHFSPFHRNLFVSVGTDGLAHIHSILQPRPLLALRVSDSYVFGVRWSPVRPLVFAVVTGQGLVQVFDLGHKSLRPVATIDQKTGGQPAYCLEFSPQQLLAVGSADGTVNIWQLSAELTEQGPRETAILEQLANEVAE</sequence>
<evidence type="ECO:0000256" key="8">
    <source>
        <dbReference type="PROSITE-ProRule" id="PRU00221"/>
    </source>
</evidence>
<feature type="compositionally biased region" description="Acidic residues" evidence="9">
    <location>
        <begin position="289"/>
        <end position="331"/>
    </location>
</feature>
<dbReference type="SMART" id="SM00320">
    <property type="entry name" value="WD40"/>
    <property type="match status" value="6"/>
</dbReference>
<comment type="caution">
    <text evidence="10">The sequence shown here is derived from an EMBL/GenBank/DDBJ whole genome shotgun (WGS) entry which is preliminary data.</text>
</comment>
<dbReference type="InterPro" id="IPR036322">
    <property type="entry name" value="WD40_repeat_dom_sf"/>
</dbReference>
<dbReference type="InterPro" id="IPR015943">
    <property type="entry name" value="WD40/YVTN_repeat-like_dom_sf"/>
</dbReference>
<evidence type="ECO:0000256" key="2">
    <source>
        <dbReference type="ARBA" id="ARBA00004496"/>
    </source>
</evidence>
<dbReference type="FunFam" id="1.20.5.1500:FF:000003">
    <property type="entry name" value="SET isoform 2"/>
    <property type="match status" value="1"/>
</dbReference>
<keyword evidence="6" id="KW-0677">Repeat</keyword>
<dbReference type="GO" id="GO:0006334">
    <property type="term" value="P:nucleosome assembly"/>
    <property type="evidence" value="ECO:0007669"/>
    <property type="project" value="InterPro"/>
</dbReference>
<evidence type="ECO:0000256" key="4">
    <source>
        <dbReference type="ARBA" id="ARBA00022490"/>
    </source>
</evidence>
<dbReference type="GO" id="GO:0045504">
    <property type="term" value="F:dynein heavy chain binding"/>
    <property type="evidence" value="ECO:0007669"/>
    <property type="project" value="TreeGrafter"/>
</dbReference>
<evidence type="ECO:0000256" key="7">
    <source>
        <dbReference type="ARBA" id="ARBA00023242"/>
    </source>
</evidence>
<dbReference type="Gene3D" id="1.20.5.1500">
    <property type="match status" value="1"/>
</dbReference>
<dbReference type="PANTHER" id="PTHR12442">
    <property type="entry name" value="DYNEIN INTERMEDIATE CHAIN"/>
    <property type="match status" value="1"/>
</dbReference>